<accession>A0A8I6ZFE2</accession>
<reference evidence="4" key="1">
    <citation type="journal article" date="2012" name="Nature">
        <title>A physical, genetic and functional sequence assembly of the barley genome.</title>
        <authorList>
            <consortium name="The International Barley Genome Sequencing Consortium"/>
            <person name="Mayer K.F."/>
            <person name="Waugh R."/>
            <person name="Brown J.W."/>
            <person name="Schulman A."/>
            <person name="Langridge P."/>
            <person name="Platzer M."/>
            <person name="Fincher G.B."/>
            <person name="Muehlbauer G.J."/>
            <person name="Sato K."/>
            <person name="Close T.J."/>
            <person name="Wise R.P."/>
            <person name="Stein N."/>
        </authorList>
    </citation>
    <scope>NUCLEOTIDE SEQUENCE [LARGE SCALE GENOMIC DNA]</scope>
    <source>
        <strain evidence="4">cv. Morex</strain>
    </source>
</reference>
<dbReference type="SUPFAM" id="SSF81383">
    <property type="entry name" value="F-box domain"/>
    <property type="match status" value="1"/>
</dbReference>
<dbReference type="InterPro" id="IPR036047">
    <property type="entry name" value="F-box-like_dom_sf"/>
</dbReference>
<dbReference type="InterPro" id="IPR055312">
    <property type="entry name" value="FBL15-like"/>
</dbReference>
<keyword evidence="4" id="KW-1185">Reference proteome</keyword>
<evidence type="ECO:0000313" key="3">
    <source>
        <dbReference type="EnsemblPlants" id="HORVU.MOREX.r3.7HG0745040.1.CDS1"/>
    </source>
</evidence>
<evidence type="ECO:0000256" key="1">
    <source>
        <dbReference type="SAM" id="MobiDB-lite"/>
    </source>
</evidence>
<feature type="domain" description="F-box/LRR-repeat protein 15/At3g58940/PEG3-like LRR" evidence="2">
    <location>
        <begin position="112"/>
        <end position="244"/>
    </location>
</feature>
<feature type="region of interest" description="Disordered" evidence="1">
    <location>
        <begin position="1"/>
        <end position="22"/>
    </location>
</feature>
<dbReference type="InterPro" id="IPR055411">
    <property type="entry name" value="LRR_FXL15/At3g58940/PEG3-like"/>
</dbReference>
<dbReference type="EnsemblPlants" id="HORVU.MOREX.r3.7HG0745040.1">
    <property type="protein sequence ID" value="HORVU.MOREX.r3.7HG0745040.1.CDS1"/>
    <property type="gene ID" value="HORVU.MOREX.r3.7HG0745040"/>
</dbReference>
<dbReference type="Gramene" id="HORVU.MOREX.r3.7HG0745040.1">
    <property type="protein sequence ID" value="HORVU.MOREX.r3.7HG0745040.1.CDS1"/>
    <property type="gene ID" value="HORVU.MOREX.r3.7HG0745040"/>
</dbReference>
<proteinExistence type="predicted"/>
<dbReference type="AlphaFoldDB" id="A0A8I6ZFE2"/>
<dbReference type="PANTHER" id="PTHR34709:SF54">
    <property type="entry name" value="GENOME ASSEMBLY, CHROMOSOME: II"/>
    <property type="match status" value="1"/>
</dbReference>
<reference evidence="3" key="3">
    <citation type="submission" date="2022-01" db="UniProtKB">
        <authorList>
            <consortium name="EnsemblPlants"/>
        </authorList>
    </citation>
    <scope>IDENTIFICATION</scope>
    <source>
        <strain evidence="3">subsp. vulgare</strain>
    </source>
</reference>
<dbReference type="Pfam" id="PF24758">
    <property type="entry name" value="LRR_At5g56370"/>
    <property type="match status" value="1"/>
</dbReference>
<dbReference type="PANTHER" id="PTHR34709">
    <property type="entry name" value="OS10G0396666 PROTEIN"/>
    <property type="match status" value="1"/>
</dbReference>
<protein>
    <recommendedName>
        <fullName evidence="2">F-box/LRR-repeat protein 15/At3g58940/PEG3-like LRR domain-containing protein</fullName>
    </recommendedName>
</protein>
<sequence length="318" mass="34827">MELRSVRRLRSSQQEPPPGGAGVDRISALHDNLLLLVLARLPCASAAARTGVLSSRWRGLWACLGQIVFSDVPFSSLEAALSSVDSAAVSILEIHVPYECMPDPFPDHASVDSLLRAAARIAPEEFVFALPGHLYSPCVDVDLSCFHRATTIELDSCLLVLRAPTGVDFPALETLSLSGNVPDLDPLLSCCPRMRTLELRSIVHDTGDLSVSSASLQELVVYRSSKRTCRVNIVAPVLTQLTMSFIASDVVISVFAPMLEKVRWNCWYSTYDRASIVFGIWRLEQVTLQMAERQGQLPSLEICAHAVRPFSGSIYCKA</sequence>
<feature type="compositionally biased region" description="Basic residues" evidence="1">
    <location>
        <begin position="1"/>
        <end position="10"/>
    </location>
</feature>
<organism evidence="3 4">
    <name type="scientific">Hordeum vulgare subsp. vulgare</name>
    <name type="common">Domesticated barley</name>
    <dbReference type="NCBI Taxonomy" id="112509"/>
    <lineage>
        <taxon>Eukaryota</taxon>
        <taxon>Viridiplantae</taxon>
        <taxon>Streptophyta</taxon>
        <taxon>Embryophyta</taxon>
        <taxon>Tracheophyta</taxon>
        <taxon>Spermatophyta</taxon>
        <taxon>Magnoliopsida</taxon>
        <taxon>Liliopsida</taxon>
        <taxon>Poales</taxon>
        <taxon>Poaceae</taxon>
        <taxon>BOP clade</taxon>
        <taxon>Pooideae</taxon>
        <taxon>Triticodae</taxon>
        <taxon>Triticeae</taxon>
        <taxon>Hordeinae</taxon>
        <taxon>Hordeum</taxon>
    </lineage>
</organism>
<dbReference type="Proteomes" id="UP000011116">
    <property type="component" value="Chromosome 7H"/>
</dbReference>
<evidence type="ECO:0000313" key="4">
    <source>
        <dbReference type="Proteomes" id="UP000011116"/>
    </source>
</evidence>
<name>A0A8I6ZFE2_HORVV</name>
<reference evidence="3" key="2">
    <citation type="submission" date="2020-10" db="EMBL/GenBank/DDBJ databases">
        <authorList>
            <person name="Scholz U."/>
            <person name="Mascher M."/>
            <person name="Fiebig A."/>
        </authorList>
    </citation>
    <scope>NUCLEOTIDE SEQUENCE [LARGE SCALE GENOMIC DNA]</scope>
    <source>
        <strain evidence="3">cv. Morex</strain>
    </source>
</reference>
<evidence type="ECO:0000259" key="2">
    <source>
        <dbReference type="Pfam" id="PF24758"/>
    </source>
</evidence>